<dbReference type="GO" id="GO:0004521">
    <property type="term" value="F:RNA endonuclease activity"/>
    <property type="evidence" value="ECO:0007669"/>
    <property type="project" value="UniProtKB-UniRule"/>
</dbReference>
<keyword evidence="8 9" id="KW-0862">Zinc</keyword>
<evidence type="ECO:0000256" key="3">
    <source>
        <dbReference type="ARBA" id="ARBA00022552"/>
    </source>
</evidence>
<comment type="similarity">
    <text evidence="1 9">Belongs to the endoribonuclease YbeY family.</text>
</comment>
<dbReference type="RefSeq" id="WP_286678190.1">
    <property type="nucleotide sequence ID" value="NZ_MNXI01000066.1"/>
</dbReference>
<dbReference type="EMBL" id="PFNG01000059">
    <property type="protein sequence ID" value="PIZ41403.1"/>
    <property type="molecule type" value="Genomic_DNA"/>
</dbReference>
<dbReference type="Pfam" id="PF02130">
    <property type="entry name" value="YbeY"/>
    <property type="match status" value="1"/>
</dbReference>
<reference evidence="11" key="1">
    <citation type="submission" date="2017-09" db="EMBL/GenBank/DDBJ databases">
        <title>Depth-based differentiation of microbial function through sediment-hosted aquifers and enrichment of novel symbionts in the deep terrestrial subsurface.</title>
        <authorList>
            <person name="Probst A.J."/>
            <person name="Ladd B."/>
            <person name="Jarett J.K."/>
            <person name="Geller-Mcgrath D.E."/>
            <person name="Sieber C.M.K."/>
            <person name="Emerson J.B."/>
            <person name="Anantharaman K."/>
            <person name="Thomas B.C."/>
            <person name="Malmstrom R."/>
            <person name="Stieglmeier M."/>
            <person name="Klingl A."/>
            <person name="Woyke T."/>
            <person name="Ryan C.M."/>
            <person name="Banfield J.F."/>
        </authorList>
    </citation>
    <scope>NUCLEOTIDE SEQUENCE [LARGE SCALE GENOMIC DNA]</scope>
</reference>
<dbReference type="AlphaFoldDB" id="A0A2M7T9P8"/>
<sequence>MEILINNNQDVLVDDELLLKVARTALAYEHVEDDVELSIALVDEDEIRGLNAHYRGKDSVTDVLSFETEEEEPGTSEYPHLLGDVVICPSAAARQAEEYGQTFEQEMALLLTHGILHLLGYDHQDDTEAKIMEGHEKEILADEK</sequence>
<evidence type="ECO:0000256" key="4">
    <source>
        <dbReference type="ARBA" id="ARBA00022722"/>
    </source>
</evidence>
<gene>
    <name evidence="9 10" type="primary">ybeY</name>
    <name evidence="10" type="ORF">COY37_02280</name>
</gene>
<keyword evidence="9" id="KW-0963">Cytoplasm</keyword>
<evidence type="ECO:0000256" key="9">
    <source>
        <dbReference type="HAMAP-Rule" id="MF_00009"/>
    </source>
</evidence>
<feature type="binding site" evidence="9">
    <location>
        <position position="123"/>
    </location>
    <ligand>
        <name>Zn(2+)</name>
        <dbReference type="ChEBI" id="CHEBI:29105"/>
        <note>catalytic</note>
    </ligand>
</feature>
<dbReference type="InterPro" id="IPR020549">
    <property type="entry name" value="YbeY_CS"/>
</dbReference>
<evidence type="ECO:0000256" key="2">
    <source>
        <dbReference type="ARBA" id="ARBA00022517"/>
    </source>
</evidence>
<evidence type="ECO:0000313" key="11">
    <source>
        <dbReference type="Proteomes" id="UP000230956"/>
    </source>
</evidence>
<dbReference type="InterPro" id="IPR002036">
    <property type="entry name" value="YbeY"/>
</dbReference>
<dbReference type="PANTHER" id="PTHR46986">
    <property type="entry name" value="ENDORIBONUCLEASE YBEY, CHLOROPLASTIC"/>
    <property type="match status" value="1"/>
</dbReference>
<dbReference type="InterPro" id="IPR023091">
    <property type="entry name" value="MetalPrtase_cat_dom_sf_prd"/>
</dbReference>
<feature type="binding site" evidence="9">
    <location>
        <position position="113"/>
    </location>
    <ligand>
        <name>Zn(2+)</name>
        <dbReference type="ChEBI" id="CHEBI:29105"/>
        <note>catalytic</note>
    </ligand>
</feature>
<keyword evidence="6 9" id="KW-0255">Endonuclease</keyword>
<keyword evidence="5 9" id="KW-0479">Metal-binding</keyword>
<evidence type="ECO:0000256" key="1">
    <source>
        <dbReference type="ARBA" id="ARBA00010875"/>
    </source>
</evidence>
<keyword evidence="2 9" id="KW-0690">Ribosome biogenesis</keyword>
<dbReference type="Gene3D" id="3.40.390.30">
    <property type="entry name" value="Metalloproteases ('zincins'), catalytic domain"/>
    <property type="match status" value="1"/>
</dbReference>
<keyword evidence="3 9" id="KW-0698">rRNA processing</keyword>
<evidence type="ECO:0000256" key="7">
    <source>
        <dbReference type="ARBA" id="ARBA00022801"/>
    </source>
</evidence>
<comment type="function">
    <text evidence="9">Single strand-specific metallo-endoribonuclease involved in late-stage 70S ribosome quality control and in maturation of the 3' terminus of the 16S rRNA.</text>
</comment>
<organism evidence="10 11">
    <name type="scientific">Candidatus Aquicultor secundus</name>
    <dbReference type="NCBI Taxonomy" id="1973895"/>
    <lineage>
        <taxon>Bacteria</taxon>
        <taxon>Bacillati</taxon>
        <taxon>Actinomycetota</taxon>
        <taxon>Candidatus Aquicultoria</taxon>
        <taxon>Candidatus Aquicultorales</taxon>
        <taxon>Candidatus Aquicultoraceae</taxon>
        <taxon>Candidatus Aquicultor</taxon>
    </lineage>
</organism>
<dbReference type="PANTHER" id="PTHR46986:SF1">
    <property type="entry name" value="ENDORIBONUCLEASE YBEY, CHLOROPLASTIC"/>
    <property type="match status" value="1"/>
</dbReference>
<evidence type="ECO:0000256" key="6">
    <source>
        <dbReference type="ARBA" id="ARBA00022759"/>
    </source>
</evidence>
<dbReference type="EC" id="3.1.-.-" evidence="9"/>
<comment type="caution">
    <text evidence="10">The sequence shown here is derived from an EMBL/GenBank/DDBJ whole genome shotgun (WGS) entry which is preliminary data.</text>
</comment>
<keyword evidence="4 9" id="KW-0540">Nuclease</keyword>
<evidence type="ECO:0000313" key="10">
    <source>
        <dbReference type="EMBL" id="PIZ41403.1"/>
    </source>
</evidence>
<protein>
    <recommendedName>
        <fullName evidence="9">Endoribonuclease YbeY</fullName>
        <ecNumber evidence="9">3.1.-.-</ecNumber>
    </recommendedName>
</protein>
<dbReference type="Proteomes" id="UP000230956">
    <property type="component" value="Unassembled WGS sequence"/>
</dbReference>
<dbReference type="PROSITE" id="PS01306">
    <property type="entry name" value="UPF0054"/>
    <property type="match status" value="1"/>
</dbReference>
<evidence type="ECO:0000256" key="8">
    <source>
        <dbReference type="ARBA" id="ARBA00022833"/>
    </source>
</evidence>
<comment type="cofactor">
    <cofactor evidence="9">
        <name>Zn(2+)</name>
        <dbReference type="ChEBI" id="CHEBI:29105"/>
    </cofactor>
    <text evidence="9">Binds 1 zinc ion.</text>
</comment>
<keyword evidence="7 9" id="KW-0378">Hydrolase</keyword>
<feature type="binding site" evidence="9">
    <location>
        <position position="117"/>
    </location>
    <ligand>
        <name>Zn(2+)</name>
        <dbReference type="ChEBI" id="CHEBI:29105"/>
        <note>catalytic</note>
    </ligand>
</feature>
<evidence type="ECO:0000256" key="5">
    <source>
        <dbReference type="ARBA" id="ARBA00022723"/>
    </source>
</evidence>
<dbReference type="GO" id="GO:0006364">
    <property type="term" value="P:rRNA processing"/>
    <property type="evidence" value="ECO:0007669"/>
    <property type="project" value="UniProtKB-UniRule"/>
</dbReference>
<dbReference type="GO" id="GO:0004222">
    <property type="term" value="F:metalloendopeptidase activity"/>
    <property type="evidence" value="ECO:0007669"/>
    <property type="project" value="InterPro"/>
</dbReference>
<dbReference type="HAMAP" id="MF_00009">
    <property type="entry name" value="Endoribonucl_YbeY"/>
    <property type="match status" value="1"/>
</dbReference>
<accession>A0A2M7T9P8</accession>
<comment type="subcellular location">
    <subcellularLocation>
        <location evidence="9">Cytoplasm</location>
    </subcellularLocation>
</comment>
<dbReference type="NCBIfam" id="TIGR00043">
    <property type="entry name" value="rRNA maturation RNase YbeY"/>
    <property type="match status" value="1"/>
</dbReference>
<dbReference type="SUPFAM" id="SSF55486">
    <property type="entry name" value="Metalloproteases ('zincins'), catalytic domain"/>
    <property type="match status" value="1"/>
</dbReference>
<name>A0A2M7T9P8_9ACTN</name>
<dbReference type="GO" id="GO:0005737">
    <property type="term" value="C:cytoplasm"/>
    <property type="evidence" value="ECO:0007669"/>
    <property type="project" value="UniProtKB-SubCell"/>
</dbReference>
<dbReference type="GO" id="GO:0008270">
    <property type="term" value="F:zinc ion binding"/>
    <property type="evidence" value="ECO:0007669"/>
    <property type="project" value="UniProtKB-UniRule"/>
</dbReference>
<proteinExistence type="inferred from homology"/>